<dbReference type="InParanoid" id="A0A132B8H3"/>
<accession>A0A132B8H3</accession>
<keyword evidence="2" id="KW-1185">Reference proteome</keyword>
<dbReference type="InterPro" id="IPR052895">
    <property type="entry name" value="HetReg/Transcr_Mod"/>
</dbReference>
<dbReference type="OrthoDB" id="2157530at2759"/>
<dbReference type="PANTHER" id="PTHR24148:SF64">
    <property type="entry name" value="HETEROKARYON INCOMPATIBILITY DOMAIN-CONTAINING PROTEIN"/>
    <property type="match status" value="1"/>
</dbReference>
<gene>
    <name evidence="1" type="ORF">LY89DRAFT_741557</name>
</gene>
<dbReference type="PANTHER" id="PTHR24148">
    <property type="entry name" value="ANKYRIN REPEAT DOMAIN-CONTAINING PROTEIN 39 HOMOLOG-RELATED"/>
    <property type="match status" value="1"/>
</dbReference>
<organism evidence="1 2">
    <name type="scientific">Mollisia scopiformis</name>
    <name type="common">Conifer needle endophyte fungus</name>
    <name type="synonym">Phialocephala scopiformis</name>
    <dbReference type="NCBI Taxonomy" id="149040"/>
    <lineage>
        <taxon>Eukaryota</taxon>
        <taxon>Fungi</taxon>
        <taxon>Dikarya</taxon>
        <taxon>Ascomycota</taxon>
        <taxon>Pezizomycotina</taxon>
        <taxon>Leotiomycetes</taxon>
        <taxon>Helotiales</taxon>
        <taxon>Mollisiaceae</taxon>
        <taxon>Mollisia</taxon>
    </lineage>
</organism>
<dbReference type="EMBL" id="KQ947434">
    <property type="protein sequence ID" value="KUJ08710.1"/>
    <property type="molecule type" value="Genomic_DNA"/>
</dbReference>
<name>A0A132B8H3_MOLSC</name>
<dbReference type="RefSeq" id="XP_018063065.1">
    <property type="nucleotide sequence ID" value="XM_018220725.1"/>
</dbReference>
<dbReference type="Proteomes" id="UP000070700">
    <property type="component" value="Unassembled WGS sequence"/>
</dbReference>
<dbReference type="AlphaFoldDB" id="A0A132B8H3"/>
<evidence type="ECO:0000313" key="1">
    <source>
        <dbReference type="EMBL" id="KUJ08710.1"/>
    </source>
</evidence>
<evidence type="ECO:0000313" key="2">
    <source>
        <dbReference type="Proteomes" id="UP000070700"/>
    </source>
</evidence>
<reference evidence="1 2" key="1">
    <citation type="submission" date="2015-10" db="EMBL/GenBank/DDBJ databases">
        <title>Full genome of DAOMC 229536 Phialocephala scopiformis, a fungal endophyte of spruce producing the potent anti-insectan compound rugulosin.</title>
        <authorList>
            <consortium name="DOE Joint Genome Institute"/>
            <person name="Walker A.K."/>
            <person name="Frasz S.L."/>
            <person name="Seifert K.A."/>
            <person name="Miller J.D."/>
            <person name="Mondo S.J."/>
            <person name="Labutti K."/>
            <person name="Lipzen A."/>
            <person name="Dockter R."/>
            <person name="Kennedy M."/>
            <person name="Grigoriev I.V."/>
            <person name="Spatafora J.W."/>
        </authorList>
    </citation>
    <scope>NUCLEOTIDE SEQUENCE [LARGE SCALE GENOMIC DNA]</scope>
    <source>
        <strain evidence="1 2">CBS 120377</strain>
    </source>
</reference>
<proteinExistence type="predicted"/>
<protein>
    <submittedName>
        <fullName evidence="1">Uncharacterized protein</fullName>
    </submittedName>
</protein>
<sequence length="264" mass="29622">MKYSNATDPRDKIYGLLGLMHEADRKSILLQPDYSKSVVQVYGDAIRQMIRENEDDGATNLNEAFHSIERFEDEVMDFPSWIPRWDRPAMLKQVRTDPDPKVPVLKGLKVARVQHVFPLQRKSGNSEWMRGIWRTISILLDAGPHAETKEAVFLNTIAGAYDEEFIKNVEAASGDSLKLLLDMVFMGCGFDLEAYMDPKLVEDMMEVNLDACTVLAVSIREYPFSLFITEDNNLGIGAKAAKVGDTVCVLYGGKLPFLLRPAGS</sequence>
<dbReference type="KEGG" id="psco:LY89DRAFT_741557"/>
<dbReference type="GeneID" id="28830451"/>